<organism evidence="6 7">
    <name type="scientific">Pacificimonas flava</name>
    <dbReference type="NCBI Taxonomy" id="1234595"/>
    <lineage>
        <taxon>Bacteria</taxon>
        <taxon>Pseudomonadati</taxon>
        <taxon>Pseudomonadota</taxon>
        <taxon>Alphaproteobacteria</taxon>
        <taxon>Sphingomonadales</taxon>
        <taxon>Sphingosinicellaceae</taxon>
        <taxon>Pacificimonas</taxon>
    </lineage>
</organism>
<gene>
    <name evidence="6" type="ORF">C725_2469</name>
</gene>
<evidence type="ECO:0000313" key="7">
    <source>
        <dbReference type="Proteomes" id="UP000011717"/>
    </source>
</evidence>
<accession>M2U2U9</accession>
<dbReference type="PANTHER" id="PTHR14226:SF78">
    <property type="entry name" value="SLR0060 PROTEIN"/>
    <property type="match status" value="1"/>
</dbReference>
<dbReference type="InterPro" id="IPR016035">
    <property type="entry name" value="Acyl_Trfase/lysoPLipase"/>
</dbReference>
<proteinExistence type="predicted"/>
<reference evidence="6 7" key="1">
    <citation type="journal article" date="2013" name="Genome Announc.">
        <title>Draft Genome Sequence of Strain JLT2015T, Belonging to the Family Sphingomonadaceae of the Alphaproteobacteria.</title>
        <authorList>
            <person name="Tang K."/>
            <person name="Liu K."/>
            <person name="Li S."/>
            <person name="Jiao N."/>
        </authorList>
    </citation>
    <scope>NUCLEOTIDE SEQUENCE [LARGE SCALE GENOMIC DNA]</scope>
    <source>
        <strain evidence="6 7">JLT2015</strain>
    </source>
</reference>
<keyword evidence="7" id="KW-1185">Reference proteome</keyword>
<dbReference type="Proteomes" id="UP000011717">
    <property type="component" value="Unassembled WGS sequence"/>
</dbReference>
<feature type="active site" description="Nucleophile" evidence="4">
    <location>
        <position position="42"/>
    </location>
</feature>
<dbReference type="RefSeq" id="WP_008603349.1">
    <property type="nucleotide sequence ID" value="NZ_AMRV01000009.1"/>
</dbReference>
<dbReference type="PANTHER" id="PTHR14226">
    <property type="entry name" value="NEUROPATHY TARGET ESTERASE/SWISS CHEESE D.MELANOGASTER"/>
    <property type="match status" value="1"/>
</dbReference>
<dbReference type="PATRIC" id="fig|1234595.3.peg.2470"/>
<evidence type="ECO:0000256" key="2">
    <source>
        <dbReference type="ARBA" id="ARBA00022963"/>
    </source>
</evidence>
<dbReference type="EMBL" id="AMRV01000009">
    <property type="protein sequence ID" value="EMD82183.1"/>
    <property type="molecule type" value="Genomic_DNA"/>
</dbReference>
<dbReference type="PROSITE" id="PS51635">
    <property type="entry name" value="PNPLA"/>
    <property type="match status" value="1"/>
</dbReference>
<sequence length="342" mass="37236">MTAKRLNLALQGGGSHGAFTWGVLDALLADGDIEIAGISGTSAGAMNGAAVAHGMATGGRKGGAEAARAALEALWKRVSDLVAYAPVPASAYDTWFGNFSLLPGMPKINFLSQFAHAFSPYNFNPSGLNPLRGITEDLFDFDAIRRCRHLKLHVAATNVFTGKVRIFGCKEMSPDVLAASACLPQFFQAVTIEDEPYWDGGYMGNPALFPLYDDESCRDILLVQVNPAERREVPKTREEIDNRVDEIAFSGALLRELRAVEFVQRLMDSGTLNPGEGYSRLRLHRVGGDELTNFGAASKVRTDWGFLTELRDLGRTSAENWLSANRDAIGERDTLDLRAMFG</sequence>
<keyword evidence="2 4" id="KW-0442">Lipid degradation</keyword>
<evidence type="ECO:0000259" key="5">
    <source>
        <dbReference type="PROSITE" id="PS51635"/>
    </source>
</evidence>
<dbReference type="InterPro" id="IPR050301">
    <property type="entry name" value="NTE"/>
</dbReference>
<dbReference type="Gene3D" id="3.40.1090.10">
    <property type="entry name" value="Cytosolic phospholipase A2 catalytic domain"/>
    <property type="match status" value="2"/>
</dbReference>
<name>M2U2U9_9SPHN</name>
<dbReference type="GO" id="GO:0016042">
    <property type="term" value="P:lipid catabolic process"/>
    <property type="evidence" value="ECO:0007669"/>
    <property type="project" value="UniProtKB-UniRule"/>
</dbReference>
<keyword evidence="1 4" id="KW-0378">Hydrolase</keyword>
<evidence type="ECO:0000256" key="4">
    <source>
        <dbReference type="PROSITE-ProRule" id="PRU01161"/>
    </source>
</evidence>
<evidence type="ECO:0000256" key="1">
    <source>
        <dbReference type="ARBA" id="ARBA00022801"/>
    </source>
</evidence>
<dbReference type="SUPFAM" id="SSF52151">
    <property type="entry name" value="FabD/lysophospholipase-like"/>
    <property type="match status" value="1"/>
</dbReference>
<dbReference type="AlphaFoldDB" id="M2U2U9"/>
<dbReference type="InterPro" id="IPR002641">
    <property type="entry name" value="PNPLA_dom"/>
</dbReference>
<comment type="caution">
    <text evidence="6">The sequence shown here is derived from an EMBL/GenBank/DDBJ whole genome shotgun (WGS) entry which is preliminary data.</text>
</comment>
<dbReference type="Pfam" id="PF01734">
    <property type="entry name" value="Patatin"/>
    <property type="match status" value="1"/>
</dbReference>
<keyword evidence="3 4" id="KW-0443">Lipid metabolism</keyword>
<feature type="short sequence motif" description="DGA/G" evidence="4">
    <location>
        <begin position="199"/>
        <end position="201"/>
    </location>
</feature>
<evidence type="ECO:0000313" key="6">
    <source>
        <dbReference type="EMBL" id="EMD82183.1"/>
    </source>
</evidence>
<dbReference type="GO" id="GO:0016787">
    <property type="term" value="F:hydrolase activity"/>
    <property type="evidence" value="ECO:0007669"/>
    <property type="project" value="UniProtKB-UniRule"/>
</dbReference>
<feature type="short sequence motif" description="GXGXXG" evidence="4">
    <location>
        <begin position="12"/>
        <end position="17"/>
    </location>
</feature>
<feature type="short sequence motif" description="GXSXG" evidence="4">
    <location>
        <begin position="40"/>
        <end position="44"/>
    </location>
</feature>
<feature type="active site" description="Proton acceptor" evidence="4">
    <location>
        <position position="199"/>
    </location>
</feature>
<feature type="domain" description="PNPLA" evidence="5">
    <location>
        <begin position="8"/>
        <end position="212"/>
    </location>
</feature>
<protein>
    <submittedName>
        <fullName evidence="6">Ferredoxin reductase</fullName>
    </submittedName>
</protein>
<dbReference type="OrthoDB" id="9807112at2"/>
<evidence type="ECO:0000256" key="3">
    <source>
        <dbReference type="ARBA" id="ARBA00023098"/>
    </source>
</evidence>